<proteinExistence type="inferred from homology"/>
<dbReference type="PANTHER" id="PTHR22777">
    <property type="entry name" value="HEMOLYSIN-RELATED"/>
    <property type="match status" value="1"/>
</dbReference>
<dbReference type="InterPro" id="IPR000644">
    <property type="entry name" value="CBS_dom"/>
</dbReference>
<evidence type="ECO:0000313" key="8">
    <source>
        <dbReference type="Proteomes" id="UP000445696"/>
    </source>
</evidence>
<sequence length="306" mass="34285">MTDNLSSESLSETPEGPTSQKSENTVLHILKRVLGIGQQTERSVRSTLEELIEEHDDPEQSINPSEKLMLTNILSFSELSISDVMVPRADIEAIDANSTLEHVVERFKETSHSRLPVYSETLDNVTGMFHIKDLINFWGRKDAGKWQNFRREILFVPPSMSVPDLLLKMRATHIHMAAVVDEYGGIDGLVTIEDLVEEIVGDIEDEHDEQEGPLIVVGANDMIEADARASIEELEALVGMDLLPEEEDEEVDTVGGLVFQLAGQIPTRGEIISHPDGLEFEIIDADPRKVKRVRIRRRTPDSEEAE</sequence>
<reference evidence="7 8" key="1">
    <citation type="journal article" date="2014" name="Int. J. Syst. Evol. Microbiol.">
        <title>Sneathiella chungangensis sp. nov., isolated from a marine sand, and emended description of the genus Sneathiella.</title>
        <authorList>
            <person name="Siamphan C."/>
            <person name="Kim H."/>
            <person name="Lee J.S."/>
            <person name="Kim W."/>
        </authorList>
    </citation>
    <scope>NUCLEOTIDE SEQUENCE [LARGE SCALE GENOMIC DNA]</scope>
    <source>
        <strain evidence="7 8">KCTC 32476</strain>
    </source>
</reference>
<dbReference type="SUPFAM" id="SSF54631">
    <property type="entry name" value="CBS-domain pair"/>
    <property type="match status" value="1"/>
</dbReference>
<protein>
    <submittedName>
        <fullName evidence="7">CBS domain-containing protein</fullName>
    </submittedName>
</protein>
<evidence type="ECO:0000259" key="6">
    <source>
        <dbReference type="PROSITE" id="PS51371"/>
    </source>
</evidence>
<accession>A0A845MKF3</accession>
<dbReference type="FunFam" id="3.10.580.10:FF:000002">
    <property type="entry name" value="Magnesium/cobalt efflux protein CorC"/>
    <property type="match status" value="1"/>
</dbReference>
<comment type="similarity">
    <text evidence="1">Belongs to the UPF0053 family. Hemolysin C subfamily.</text>
</comment>
<dbReference type="SMART" id="SM00116">
    <property type="entry name" value="CBS"/>
    <property type="match status" value="2"/>
</dbReference>
<dbReference type="InterPro" id="IPR016169">
    <property type="entry name" value="FAD-bd_PCMH_sub2"/>
</dbReference>
<gene>
    <name evidence="7" type="ORF">GQF03_16050</name>
</gene>
<dbReference type="InterPro" id="IPR036318">
    <property type="entry name" value="FAD-bd_PCMH-like_sf"/>
</dbReference>
<dbReference type="Gene3D" id="3.10.580.10">
    <property type="entry name" value="CBS-domain"/>
    <property type="match status" value="1"/>
</dbReference>
<dbReference type="Gene3D" id="3.30.465.10">
    <property type="match status" value="1"/>
</dbReference>
<feature type="domain" description="CBS" evidence="6">
    <location>
        <begin position="149"/>
        <end position="209"/>
    </location>
</feature>
<dbReference type="GO" id="GO:0005886">
    <property type="term" value="C:plasma membrane"/>
    <property type="evidence" value="ECO:0007669"/>
    <property type="project" value="TreeGrafter"/>
</dbReference>
<evidence type="ECO:0000256" key="4">
    <source>
        <dbReference type="PROSITE-ProRule" id="PRU00703"/>
    </source>
</evidence>
<dbReference type="PANTHER" id="PTHR22777:SF27">
    <property type="entry name" value="MAGNESIUM AND COBALT EFFLUX PROTEIN CORC"/>
    <property type="match status" value="1"/>
</dbReference>
<dbReference type="OrthoDB" id="9797674at2"/>
<dbReference type="RefSeq" id="WP_161340278.1">
    <property type="nucleotide sequence ID" value="NZ_JBHSDG010000003.1"/>
</dbReference>
<comment type="caution">
    <text evidence="7">The sequence shown here is derived from an EMBL/GenBank/DDBJ whole genome shotgun (WGS) entry which is preliminary data.</text>
</comment>
<evidence type="ECO:0000256" key="1">
    <source>
        <dbReference type="ARBA" id="ARBA00006446"/>
    </source>
</evidence>
<dbReference type="CDD" id="cd04590">
    <property type="entry name" value="CBS_pair_CorC_HlyC_assoc"/>
    <property type="match status" value="1"/>
</dbReference>
<dbReference type="GO" id="GO:0050660">
    <property type="term" value="F:flavin adenine dinucleotide binding"/>
    <property type="evidence" value="ECO:0007669"/>
    <property type="project" value="InterPro"/>
</dbReference>
<feature type="domain" description="CBS" evidence="6">
    <location>
        <begin position="85"/>
        <end position="144"/>
    </location>
</feature>
<keyword evidence="8" id="KW-1185">Reference proteome</keyword>
<dbReference type="SUPFAM" id="SSF56176">
    <property type="entry name" value="FAD-binding/transporter-associated domain-like"/>
    <property type="match status" value="1"/>
</dbReference>
<dbReference type="Pfam" id="PF03471">
    <property type="entry name" value="CorC_HlyC"/>
    <property type="match status" value="1"/>
</dbReference>
<evidence type="ECO:0000313" key="7">
    <source>
        <dbReference type="EMBL" id="MZR23850.1"/>
    </source>
</evidence>
<dbReference type="InterPro" id="IPR005170">
    <property type="entry name" value="Transptr-assoc_dom"/>
</dbReference>
<keyword evidence="2" id="KW-0677">Repeat</keyword>
<dbReference type="SMART" id="SM01091">
    <property type="entry name" value="CorC_HlyC"/>
    <property type="match status" value="1"/>
</dbReference>
<keyword evidence="3 4" id="KW-0129">CBS domain</keyword>
<dbReference type="AlphaFoldDB" id="A0A845MKF3"/>
<dbReference type="Proteomes" id="UP000445696">
    <property type="component" value="Unassembled WGS sequence"/>
</dbReference>
<dbReference type="InterPro" id="IPR046342">
    <property type="entry name" value="CBS_dom_sf"/>
</dbReference>
<feature type="region of interest" description="Disordered" evidence="5">
    <location>
        <begin position="1"/>
        <end position="24"/>
    </location>
</feature>
<dbReference type="InterPro" id="IPR044751">
    <property type="entry name" value="Ion_transp-like_CBS"/>
</dbReference>
<evidence type="ECO:0000256" key="3">
    <source>
        <dbReference type="ARBA" id="ARBA00023122"/>
    </source>
</evidence>
<dbReference type="EMBL" id="WTVA01000015">
    <property type="protein sequence ID" value="MZR23850.1"/>
    <property type="molecule type" value="Genomic_DNA"/>
</dbReference>
<organism evidence="7 8">
    <name type="scientific">Sneathiella chungangensis</name>
    <dbReference type="NCBI Taxonomy" id="1418234"/>
    <lineage>
        <taxon>Bacteria</taxon>
        <taxon>Pseudomonadati</taxon>
        <taxon>Pseudomonadota</taxon>
        <taxon>Alphaproteobacteria</taxon>
        <taxon>Sneathiellales</taxon>
        <taxon>Sneathiellaceae</taxon>
        <taxon>Sneathiella</taxon>
    </lineage>
</organism>
<dbReference type="Pfam" id="PF00571">
    <property type="entry name" value="CBS"/>
    <property type="match status" value="2"/>
</dbReference>
<name>A0A845MKF3_9PROT</name>
<dbReference type="PROSITE" id="PS51371">
    <property type="entry name" value="CBS"/>
    <property type="match status" value="2"/>
</dbReference>
<evidence type="ECO:0000256" key="2">
    <source>
        <dbReference type="ARBA" id="ARBA00022737"/>
    </source>
</evidence>
<evidence type="ECO:0000256" key="5">
    <source>
        <dbReference type="SAM" id="MobiDB-lite"/>
    </source>
</evidence>